<feature type="compositionally biased region" description="Low complexity" evidence="9">
    <location>
        <begin position="442"/>
        <end position="457"/>
    </location>
</feature>
<dbReference type="EMBL" id="KX700067">
    <property type="protein sequence ID" value="APD74023.1"/>
    <property type="molecule type" value="Genomic_DNA"/>
</dbReference>
<keyword evidence="4" id="KW-0336">GPI-anchor</keyword>
<keyword evidence="5" id="KW-0732">Signal</keyword>
<evidence type="ECO:0000256" key="1">
    <source>
        <dbReference type="ARBA" id="ARBA00002523"/>
    </source>
</evidence>
<evidence type="ECO:0000256" key="4">
    <source>
        <dbReference type="ARBA" id="ARBA00022622"/>
    </source>
</evidence>
<protein>
    <submittedName>
        <fullName evidence="11">Variant surface glycoprotein 1125.2534</fullName>
    </submittedName>
</protein>
<sequence length="463" mass="48879">MIAIPNTVRPAAIAFYATLTTLVVNISDANILTLANKPEAAALGSYAPPQTTAAGNTAFVQLHALNLSLAGQLDPKTFKHKPPHEEWQTAPPEAKANDQEWQQNYPYWLQGAKHLEAQKTNTEDPVNKAIKGMTTRQKQQTLHWLQPILKQANRLQARLETAQKTLQNEKTKGLAAALNTAIYGAATGDATEAQDEQIFKTALSNNRAAKCDNAAEATAEIKTVAATLICLCSGDSGGSNAAACFKSTTAIGDWAKTAGTVKTIWSKIKPYCNAKTGVKLTSHNLAAALSSVLSLIYVDSGSAYLGQLETSNSCTGSSGQGQCIKFNAATSAADAKVTSNPWIATITSAIKTLRDSEQAAATQDQTAFELESLLAAALQAADSTKHAKLESGPAAAVNNVGKQIDCDNHKTNKTCTDNNCKWEGTSDKSKGTYKPKDGENKTNAAGTGEGAARTTATVKSSDY</sequence>
<evidence type="ECO:0000256" key="9">
    <source>
        <dbReference type="SAM" id="MobiDB-lite"/>
    </source>
</evidence>
<evidence type="ECO:0000256" key="8">
    <source>
        <dbReference type="ARBA" id="ARBA00023288"/>
    </source>
</evidence>
<keyword evidence="8" id="KW-0449">Lipoprotein</keyword>
<evidence type="ECO:0000313" key="11">
    <source>
        <dbReference type="EMBL" id="APD74023.1"/>
    </source>
</evidence>
<evidence type="ECO:0000256" key="7">
    <source>
        <dbReference type="ARBA" id="ARBA00023180"/>
    </source>
</evidence>
<evidence type="ECO:0000256" key="2">
    <source>
        <dbReference type="ARBA" id="ARBA00004609"/>
    </source>
</evidence>
<evidence type="ECO:0000259" key="10">
    <source>
        <dbReference type="Pfam" id="PF13206"/>
    </source>
</evidence>
<dbReference type="VEuPathDB" id="TriTrypDB:Tb427_000442100"/>
<proteinExistence type="predicted"/>
<name>A0A1J0R830_9TRYP</name>
<dbReference type="InterPro" id="IPR025932">
    <property type="entry name" value="Trypano_VSG_B_N_dom"/>
</dbReference>
<dbReference type="GO" id="GO:0005886">
    <property type="term" value="C:plasma membrane"/>
    <property type="evidence" value="ECO:0007669"/>
    <property type="project" value="UniProtKB-SubCell"/>
</dbReference>
<dbReference type="Pfam" id="PF13206">
    <property type="entry name" value="VSG_B"/>
    <property type="match status" value="1"/>
</dbReference>
<evidence type="ECO:0000256" key="5">
    <source>
        <dbReference type="ARBA" id="ARBA00022729"/>
    </source>
</evidence>
<evidence type="ECO:0000256" key="6">
    <source>
        <dbReference type="ARBA" id="ARBA00023136"/>
    </source>
</evidence>
<organism evidence="11">
    <name type="scientific">Trypanosoma brucei</name>
    <dbReference type="NCBI Taxonomy" id="5691"/>
    <lineage>
        <taxon>Eukaryota</taxon>
        <taxon>Discoba</taxon>
        <taxon>Euglenozoa</taxon>
        <taxon>Kinetoplastea</taxon>
        <taxon>Metakinetoplastina</taxon>
        <taxon>Trypanosomatida</taxon>
        <taxon>Trypanosomatidae</taxon>
        <taxon>Trypanosoma</taxon>
    </lineage>
</organism>
<comment type="subcellular location">
    <subcellularLocation>
        <location evidence="2">Cell membrane</location>
        <topology evidence="2">Lipid-anchor</topology>
        <topology evidence="2">GPI-anchor</topology>
    </subcellularLocation>
</comment>
<evidence type="ECO:0000256" key="3">
    <source>
        <dbReference type="ARBA" id="ARBA00022475"/>
    </source>
</evidence>
<keyword evidence="7" id="KW-0325">Glycoprotein</keyword>
<keyword evidence="6" id="KW-0472">Membrane</keyword>
<comment type="function">
    <text evidence="1">VSG forms a coat on the surface of the parasite. The trypanosome evades the immune response of the host by expressing a series of antigenically distinct VSGs from an estimated 1000 VSG genes.</text>
</comment>
<keyword evidence="3" id="KW-1003">Cell membrane</keyword>
<feature type="domain" description="Trypanosome variant surface glycoprotein B-type N-terminal" evidence="10">
    <location>
        <begin position="44"/>
        <end position="371"/>
    </location>
</feature>
<dbReference type="AlphaFoldDB" id="A0A1J0R830"/>
<feature type="region of interest" description="Disordered" evidence="9">
    <location>
        <begin position="417"/>
        <end position="463"/>
    </location>
</feature>
<reference evidence="11" key="1">
    <citation type="submission" date="2016-08" db="EMBL/GenBank/DDBJ databases">
        <title>VSG repertoire of Trypanosoma brucei EATRO 1125.</title>
        <authorList>
            <person name="Cross G.A."/>
        </authorList>
    </citation>
    <scope>NUCLEOTIDE SEQUENCE</scope>
    <source>
        <strain evidence="11">EATRO 1125</strain>
    </source>
</reference>
<dbReference type="VEuPathDB" id="TriTrypDB:Tb927.5.5390"/>
<dbReference type="GO" id="GO:0098552">
    <property type="term" value="C:side of membrane"/>
    <property type="evidence" value="ECO:0007669"/>
    <property type="project" value="UniProtKB-KW"/>
</dbReference>
<feature type="compositionally biased region" description="Basic and acidic residues" evidence="9">
    <location>
        <begin position="424"/>
        <end position="440"/>
    </location>
</feature>
<feature type="region of interest" description="Disordered" evidence="9">
    <location>
        <begin position="75"/>
        <end position="96"/>
    </location>
</feature>
<accession>A0A1J0R830</accession>